<dbReference type="SUPFAM" id="SSF53756">
    <property type="entry name" value="UDP-Glycosyltransferase/glycogen phosphorylase"/>
    <property type="match status" value="1"/>
</dbReference>
<dbReference type="CDD" id="cd03789">
    <property type="entry name" value="GT9_LPS_heptosyltransferase"/>
    <property type="match status" value="1"/>
</dbReference>
<keyword evidence="2" id="KW-0808">Transferase</keyword>
<dbReference type="PANTHER" id="PTHR30160:SF1">
    <property type="entry name" value="LIPOPOLYSACCHARIDE 1,2-N-ACETYLGLUCOSAMINETRANSFERASE-RELATED"/>
    <property type="match status" value="1"/>
</dbReference>
<dbReference type="PATRIC" id="fig|1489064.4.peg.826"/>
<dbReference type="GO" id="GO:0009244">
    <property type="term" value="P:lipopolysaccharide core region biosynthetic process"/>
    <property type="evidence" value="ECO:0007669"/>
    <property type="project" value="TreeGrafter"/>
</dbReference>
<dbReference type="Pfam" id="PF01075">
    <property type="entry name" value="Glyco_transf_9"/>
    <property type="match status" value="1"/>
</dbReference>
<evidence type="ECO:0000256" key="2">
    <source>
        <dbReference type="ARBA" id="ARBA00022679"/>
    </source>
</evidence>
<reference evidence="3 4" key="1">
    <citation type="submission" date="2015-03" db="EMBL/GenBank/DDBJ databases">
        <title>Genome Sequence of Kiloniella spongiae MEBiC09566, isolated from a marine sponge.</title>
        <authorList>
            <person name="Shao Z."/>
            <person name="Wang L."/>
            <person name="Li X."/>
        </authorList>
    </citation>
    <scope>NUCLEOTIDE SEQUENCE [LARGE SCALE GENOMIC DNA]</scope>
    <source>
        <strain evidence="3 4">MEBiC09566</strain>
    </source>
</reference>
<dbReference type="PANTHER" id="PTHR30160">
    <property type="entry name" value="TETRAACYLDISACCHARIDE 4'-KINASE-RELATED"/>
    <property type="match status" value="1"/>
</dbReference>
<sequence length="322" mass="35329">MRILFITSNRIGDAVLSNGVLQSMLDQYPGAKVTVATGSIVASLYEAVPGLEEIIPVSKLRYHAHWLKLWGRCVKKRWDVVVDMRGTGISYFLSAKRRLVHSSKDGQVHRVVELSEVLDSVEPPSPVIWTGDSHEKKAAELIPTGTEVLAIGPAANWSGKQWPVEKFCQLIQALIRPGGILPDARLVVLAAPHEREQIASVLTSLPKNRVIDLIGHDLVTAAACLKRSDLFVGNDSGLMHLSAAAGVKTLGLFGPSPEWRYHPWGGDCACVRTPESYREIINHPNYNYRHGAESYMKSLTVDTVVTAAEKLYNRGQNNGPAL</sequence>
<evidence type="ECO:0000313" key="3">
    <source>
        <dbReference type="EMBL" id="KLN59092.1"/>
    </source>
</evidence>
<accession>A0A0H2MEH7</accession>
<evidence type="ECO:0000256" key="1">
    <source>
        <dbReference type="ARBA" id="ARBA00022676"/>
    </source>
</evidence>
<dbReference type="Proteomes" id="UP000035444">
    <property type="component" value="Unassembled WGS sequence"/>
</dbReference>
<dbReference type="InterPro" id="IPR002201">
    <property type="entry name" value="Glyco_trans_9"/>
</dbReference>
<dbReference type="InterPro" id="IPR051199">
    <property type="entry name" value="LPS_LOS_Heptosyltrfase"/>
</dbReference>
<dbReference type="OrthoDB" id="9797795at2"/>
<evidence type="ECO:0000313" key="4">
    <source>
        <dbReference type="Proteomes" id="UP000035444"/>
    </source>
</evidence>
<dbReference type="STRING" id="1489064.WH96_19070"/>
<keyword evidence="4" id="KW-1185">Reference proteome</keyword>
<dbReference type="Gene3D" id="3.40.50.2000">
    <property type="entry name" value="Glycogen Phosphorylase B"/>
    <property type="match status" value="2"/>
</dbReference>
<gene>
    <name evidence="3" type="ORF">WH96_19070</name>
</gene>
<dbReference type="AlphaFoldDB" id="A0A0H2MEH7"/>
<protein>
    <recommendedName>
        <fullName evidence="5">Glycosyl transferase</fullName>
    </recommendedName>
</protein>
<keyword evidence="1" id="KW-0328">Glycosyltransferase</keyword>
<name>A0A0H2MEH7_9PROT</name>
<evidence type="ECO:0008006" key="5">
    <source>
        <dbReference type="Google" id="ProtNLM"/>
    </source>
</evidence>
<comment type="caution">
    <text evidence="3">The sequence shown here is derived from an EMBL/GenBank/DDBJ whole genome shotgun (WGS) entry which is preliminary data.</text>
</comment>
<proteinExistence type="predicted"/>
<dbReference type="GO" id="GO:0008713">
    <property type="term" value="F:ADP-heptose-lipopolysaccharide heptosyltransferase activity"/>
    <property type="evidence" value="ECO:0007669"/>
    <property type="project" value="TreeGrafter"/>
</dbReference>
<dbReference type="RefSeq" id="WP_047765839.1">
    <property type="nucleotide sequence ID" value="NZ_LAQL01000019.1"/>
</dbReference>
<dbReference type="EMBL" id="LAQL01000019">
    <property type="protein sequence ID" value="KLN59092.1"/>
    <property type="molecule type" value="Genomic_DNA"/>
</dbReference>
<organism evidence="3 4">
    <name type="scientific">Kiloniella spongiae</name>
    <dbReference type="NCBI Taxonomy" id="1489064"/>
    <lineage>
        <taxon>Bacteria</taxon>
        <taxon>Pseudomonadati</taxon>
        <taxon>Pseudomonadota</taxon>
        <taxon>Alphaproteobacteria</taxon>
        <taxon>Rhodospirillales</taxon>
        <taxon>Kiloniellaceae</taxon>
        <taxon>Kiloniella</taxon>
    </lineage>
</organism>
<dbReference type="GO" id="GO:0005829">
    <property type="term" value="C:cytosol"/>
    <property type="evidence" value="ECO:0007669"/>
    <property type="project" value="TreeGrafter"/>
</dbReference>